<evidence type="ECO:0000313" key="3">
    <source>
        <dbReference type="Proteomes" id="UP001321861"/>
    </source>
</evidence>
<dbReference type="InterPro" id="IPR032675">
    <property type="entry name" value="LRR_dom_sf"/>
</dbReference>
<evidence type="ECO:0000313" key="2">
    <source>
        <dbReference type="EMBL" id="BDR59232.1"/>
    </source>
</evidence>
<dbReference type="EMBL" id="AP026802">
    <property type="protein sequence ID" value="BDR59232.1"/>
    <property type="molecule type" value="Genomic_DNA"/>
</dbReference>
<dbReference type="PANTHER" id="PTHR13318">
    <property type="entry name" value="PARTNER OF PAIRED, ISOFORM B-RELATED"/>
    <property type="match status" value="1"/>
</dbReference>
<dbReference type="KEGG" id="xap:XA3_16730"/>
<feature type="region of interest" description="Disordered" evidence="1">
    <location>
        <begin position="411"/>
        <end position="434"/>
    </location>
</feature>
<sequence>MKPSKKLNYILMFISGFLVLLFIFSFKQKSKAADLSEQKIVSPSVNKLQNESFFVDPLKKDDPPKFQPRTEISPRFLYQLVQTRDFRLTGESNVVAGKNSVHLVWDAVPDLLDGYVIERTNDVSTPVWDTPPVNYGKHVKILNVYPDNCNYLKQWMDQIDPNTGQPVSMGLISVEAVSLTEFNKNANYYLKKGTSTYQYDGVYFGSEDVNGGQTPGVNDLTAASQPVVADFGATGRSVIFGHDTIFSHGFSHPYMNTFASKLDLFLCDNLPAGYHVGSPLMNTNFTDIGSPNVAFTKDGFLNRYPYNLDPTKTYLIKPAHTVGQFYSTRSNATKWMEFKAPLTAIGNGGATYPVTPLYDPTGTAVGSNNWYLVTKDNYAQIQTGHTTGSCSPDEAKIIANMIYYTSTLTTSSPGDDHTVKDKTAPNQPTTAVTQPNNDQVNITVNSDDNATDYYYRVKARTSTTTKYSDVVKFPVLSGLRGYIYTVDSNPNGVPTATIDPATGLVSNINLNPNSSASNQANISFSRAGSAGKYFHVVAVDNANNVSAVKTINLSENFWWNIDSAGTLTIYPHELNWERDRVSYVDQYGQPQNAWPWYQSAATVNKSVISAGVTAVGSIHGLFNDLTNMTSIIGLERLNTSRVTDMSSMFSSCRGLTSINVSNFDTSQVTSMDSMFSYCSGLQSLDVTNFVTTNVIYLQAMFYGCSILPNLDVTRFNTSNVINMSSMFGGCKALRSINVTGFDTSKVTDMGIMFSNCQSLTSIDVSSFDTSNVTNMTGMFAWCKKIINLEITNFDTSKVTDMSMLFYDMESMVDLKFDVNKFKTTNVRNMKSMFERCTVLKSLDVSKFDTTKVTNMENMFSGCAELTRIDVKDFKTEQVANFGGIFKNCSKLTSLDLTNFNTKRVYSDYRKAMLANTPELWKITFGPNFILEDYIAENKLSNPRVEHPINDLDLLTPVYYVTNPQWREVGTNGNDHEPAGPAADVTRIMNESGVRSDTRTYVWDQIGTQTLAATPESIDFGVHEGSLKNQEYTSSAQNLKLTDNRNNRTMKRWYIEAAVTKPFKLINDASKAIRGNPLYYHENGGTITQLTPTAQTIFTGTGSSTIKEERNYPWTLSFKAKPSDIPSSGQYVGEVTFTLVNITP</sequence>
<dbReference type="SUPFAM" id="SSF52058">
    <property type="entry name" value="L domain-like"/>
    <property type="match status" value="1"/>
</dbReference>
<reference evidence="2 3" key="1">
    <citation type="journal article" date="2023" name="Microbiol. Spectr.">
        <title>Symbiosis of Carpenter Bees with Uncharacterized Lactic Acid Bacteria Showing NAD Auxotrophy.</title>
        <authorList>
            <person name="Kawasaki S."/>
            <person name="Ozawa K."/>
            <person name="Mori T."/>
            <person name="Yamamoto A."/>
            <person name="Ito M."/>
            <person name="Ohkuma M."/>
            <person name="Sakamoto M."/>
            <person name="Matsutani M."/>
        </authorList>
    </citation>
    <scope>NUCLEOTIDE SEQUENCE [LARGE SCALE GENOMIC DNA]</scope>
    <source>
        <strain evidence="2 3">XA3</strain>
    </source>
</reference>
<dbReference type="Pfam" id="PF03382">
    <property type="entry name" value="DUF285"/>
    <property type="match status" value="3"/>
</dbReference>
<feature type="compositionally biased region" description="Basic and acidic residues" evidence="1">
    <location>
        <begin position="414"/>
        <end position="423"/>
    </location>
</feature>
<organism evidence="2 3">
    <name type="scientific">Xylocopilactobacillus apicola</name>
    <dbReference type="NCBI Taxonomy" id="2932184"/>
    <lineage>
        <taxon>Bacteria</taxon>
        <taxon>Bacillati</taxon>
        <taxon>Bacillota</taxon>
        <taxon>Bacilli</taxon>
        <taxon>Lactobacillales</taxon>
        <taxon>Lactobacillaceae</taxon>
        <taxon>Xylocopilactobacillus</taxon>
    </lineage>
</organism>
<keyword evidence="3" id="KW-1185">Reference proteome</keyword>
<gene>
    <name evidence="2" type="ORF">XA3_16730</name>
</gene>
<dbReference type="InterPro" id="IPR005046">
    <property type="entry name" value="DUF285"/>
</dbReference>
<evidence type="ECO:0008006" key="4">
    <source>
        <dbReference type="Google" id="ProtNLM"/>
    </source>
</evidence>
<accession>A0AAU9DPW2</accession>
<dbReference type="InterPro" id="IPR011889">
    <property type="entry name" value="Liste_lipo_26"/>
</dbReference>
<dbReference type="Proteomes" id="UP001321861">
    <property type="component" value="Chromosome"/>
</dbReference>
<dbReference type="GO" id="GO:0031146">
    <property type="term" value="P:SCF-dependent proteasomal ubiquitin-dependent protein catabolic process"/>
    <property type="evidence" value="ECO:0007669"/>
    <property type="project" value="TreeGrafter"/>
</dbReference>
<proteinExistence type="predicted"/>
<protein>
    <recommendedName>
        <fullName evidence="4">Surface protein</fullName>
    </recommendedName>
</protein>
<evidence type="ECO:0000256" key="1">
    <source>
        <dbReference type="SAM" id="MobiDB-lite"/>
    </source>
</evidence>
<dbReference type="RefSeq" id="WP_317635038.1">
    <property type="nucleotide sequence ID" value="NZ_AP026802.1"/>
</dbReference>
<dbReference type="NCBIfam" id="TIGR02167">
    <property type="entry name" value="Liste_lipo_26"/>
    <property type="match status" value="9"/>
</dbReference>
<dbReference type="AlphaFoldDB" id="A0AAU9DPW2"/>
<dbReference type="GO" id="GO:0019005">
    <property type="term" value="C:SCF ubiquitin ligase complex"/>
    <property type="evidence" value="ECO:0007669"/>
    <property type="project" value="TreeGrafter"/>
</dbReference>
<feature type="compositionally biased region" description="Polar residues" evidence="1">
    <location>
        <begin position="424"/>
        <end position="434"/>
    </location>
</feature>
<name>A0AAU9DPW2_9LACO</name>
<dbReference type="Gene3D" id="3.80.10.10">
    <property type="entry name" value="Ribonuclease Inhibitor"/>
    <property type="match status" value="2"/>
</dbReference>